<dbReference type="RefSeq" id="WP_058356970.1">
    <property type="nucleotide sequence ID" value="NZ_CABKVG010000010.1"/>
</dbReference>
<proteinExistence type="predicted"/>
<keyword evidence="3" id="KW-1185">Reference proteome</keyword>
<evidence type="ECO:0000256" key="1">
    <source>
        <dbReference type="SAM" id="Phobius"/>
    </source>
</evidence>
<keyword evidence="1" id="KW-0812">Transmembrane</keyword>
<organism evidence="2 3">
    <name type="scientific">Vitreoscilla massiliensis</name>
    <dbReference type="NCBI Taxonomy" id="1689272"/>
    <lineage>
        <taxon>Bacteria</taxon>
        <taxon>Pseudomonadati</taxon>
        <taxon>Pseudomonadota</taxon>
        <taxon>Betaproteobacteria</taxon>
        <taxon>Neisseriales</taxon>
        <taxon>Neisseriaceae</taxon>
        <taxon>Vitreoscilla</taxon>
    </lineage>
</organism>
<evidence type="ECO:0008006" key="4">
    <source>
        <dbReference type="Google" id="ProtNLM"/>
    </source>
</evidence>
<protein>
    <recommendedName>
        <fullName evidence="4">DUF4389 domain-containing protein</fullName>
    </recommendedName>
</protein>
<dbReference type="Proteomes" id="UP000832011">
    <property type="component" value="Chromosome"/>
</dbReference>
<sequence>MSWLKSIYRGGCYIVYFLMMLPFVKGLMVLYAFGVTFMAIIAYALHSPDMGYQIGKAIIVNVLIWLLMLQHYYGWLMPKAPD</sequence>
<keyword evidence="1" id="KW-1133">Transmembrane helix</keyword>
<evidence type="ECO:0000313" key="2">
    <source>
        <dbReference type="EMBL" id="UOO89270.1"/>
    </source>
</evidence>
<accession>A0ABY4E1N1</accession>
<keyword evidence="1" id="KW-0472">Membrane</keyword>
<evidence type="ECO:0000313" key="3">
    <source>
        <dbReference type="Proteomes" id="UP000832011"/>
    </source>
</evidence>
<name>A0ABY4E1N1_9NEIS</name>
<reference evidence="2 3" key="1">
    <citation type="journal article" date="2022" name="Res Sq">
        <title>Evolution of multicellular longitudinally dividing oral cavity symbionts (Neisseriaceae).</title>
        <authorList>
            <person name="Nyongesa S."/>
            <person name="Weber P."/>
            <person name="Bernet E."/>
            <person name="Pullido F."/>
            <person name="Nieckarz M."/>
            <person name="Delaby M."/>
            <person name="Nieves C."/>
            <person name="Viehboeck T."/>
            <person name="Krause N."/>
            <person name="Rivera-Millot A."/>
            <person name="Nakamura A."/>
            <person name="Vischer N."/>
            <person name="VanNieuwenhze M."/>
            <person name="Brun Y."/>
            <person name="Cava F."/>
            <person name="Bulgheresi S."/>
            <person name="Veyrier F."/>
        </authorList>
    </citation>
    <scope>NUCLEOTIDE SEQUENCE [LARGE SCALE GENOMIC DNA]</scope>
    <source>
        <strain evidence="2 3">SN4</strain>
    </source>
</reference>
<dbReference type="EMBL" id="CP091511">
    <property type="protein sequence ID" value="UOO89270.1"/>
    <property type="molecule type" value="Genomic_DNA"/>
</dbReference>
<gene>
    <name evidence="2" type="ORF">LVJ82_17790</name>
</gene>
<feature type="transmembrane region" description="Helical" evidence="1">
    <location>
        <begin position="51"/>
        <end position="69"/>
    </location>
</feature>
<feature type="transmembrane region" description="Helical" evidence="1">
    <location>
        <begin position="12"/>
        <end position="45"/>
    </location>
</feature>